<sequence>MKINIFRGISAYYNIIYGKFSISLKIIDDTKIYLWGITLKHTIMNTTEMEGKWNKIKGNAKQQYGIAVDDDSTYSEGTMDKLIGQIQESTGKAKEAIKKEIASW</sequence>
<evidence type="ECO:0000256" key="1">
    <source>
        <dbReference type="ARBA" id="ARBA00009129"/>
    </source>
</evidence>
<dbReference type="InterPro" id="IPR008462">
    <property type="entry name" value="CsbD"/>
</dbReference>
<dbReference type="PANTHER" id="PTHR34977:SF1">
    <property type="entry name" value="UPF0337 PROTEIN YJBJ"/>
    <property type="match status" value="1"/>
</dbReference>
<evidence type="ECO:0000313" key="4">
    <source>
        <dbReference type="Proteomes" id="UP000326509"/>
    </source>
</evidence>
<comment type="similarity">
    <text evidence="1">Belongs to the UPF0337 (CsbD) family.</text>
</comment>
<dbReference type="EMBL" id="BKCG01000011">
    <property type="protein sequence ID" value="GER60880.1"/>
    <property type="molecule type" value="Genomic_DNA"/>
</dbReference>
<evidence type="ECO:0000313" key="3">
    <source>
        <dbReference type="EMBL" id="GER60880.1"/>
    </source>
</evidence>
<proteinExistence type="inferred from homology"/>
<organism evidence="3 4">
    <name type="scientific">Patiriisocius marinus</name>
    <dbReference type="NCBI Taxonomy" id="1397112"/>
    <lineage>
        <taxon>Bacteria</taxon>
        <taxon>Pseudomonadati</taxon>
        <taxon>Bacteroidota</taxon>
        <taxon>Flavobacteriia</taxon>
        <taxon>Flavobacteriales</taxon>
        <taxon>Flavobacteriaceae</taxon>
        <taxon>Patiriisocius</taxon>
    </lineage>
</organism>
<dbReference type="PANTHER" id="PTHR34977">
    <property type="entry name" value="UPF0337 PROTEIN YJBJ"/>
    <property type="match status" value="1"/>
</dbReference>
<gene>
    <name evidence="3" type="ORF">ULMA_29880</name>
</gene>
<dbReference type="InterPro" id="IPR050423">
    <property type="entry name" value="UPF0337_stress_rsp"/>
</dbReference>
<protein>
    <recommendedName>
        <fullName evidence="2">CsbD-like domain-containing protein</fullName>
    </recommendedName>
</protein>
<reference evidence="3 4" key="1">
    <citation type="submission" date="2019-08" db="EMBL/GenBank/DDBJ databases">
        <title>Draft genome sequence of Ulvibacter marinus type strain NBRC 109484.</title>
        <authorList>
            <person name="Kawano K."/>
            <person name="Ushijima N."/>
            <person name="Kihara M."/>
            <person name="Itoh H."/>
        </authorList>
    </citation>
    <scope>NUCLEOTIDE SEQUENCE [LARGE SCALE GENOMIC DNA]</scope>
    <source>
        <strain evidence="3 4">NBRC 109484</strain>
    </source>
</reference>
<dbReference type="Pfam" id="PF05532">
    <property type="entry name" value="CsbD"/>
    <property type="match status" value="1"/>
</dbReference>
<comment type="caution">
    <text evidence="3">The sequence shown here is derived from an EMBL/GenBank/DDBJ whole genome shotgun (WGS) entry which is preliminary data.</text>
</comment>
<dbReference type="Proteomes" id="UP000326509">
    <property type="component" value="Unassembled WGS sequence"/>
</dbReference>
<accession>A0A5J4J4S0</accession>
<dbReference type="AlphaFoldDB" id="A0A5J4J4S0"/>
<dbReference type="InterPro" id="IPR036629">
    <property type="entry name" value="YjbJ_sf"/>
</dbReference>
<dbReference type="SUPFAM" id="SSF69047">
    <property type="entry name" value="Hypothetical protein YjbJ"/>
    <property type="match status" value="1"/>
</dbReference>
<keyword evidence="4" id="KW-1185">Reference proteome</keyword>
<evidence type="ECO:0000259" key="2">
    <source>
        <dbReference type="Pfam" id="PF05532"/>
    </source>
</evidence>
<dbReference type="Gene3D" id="1.10.1470.10">
    <property type="entry name" value="YjbJ"/>
    <property type="match status" value="1"/>
</dbReference>
<name>A0A5J4J4S0_9FLAO</name>
<feature type="domain" description="CsbD-like" evidence="2">
    <location>
        <begin position="48"/>
        <end position="99"/>
    </location>
</feature>